<keyword evidence="3" id="KW-1185">Reference proteome</keyword>
<evidence type="ECO:0000313" key="2">
    <source>
        <dbReference type="EMBL" id="OMJ83298.1"/>
    </source>
</evidence>
<evidence type="ECO:0000259" key="1">
    <source>
        <dbReference type="PROSITE" id="PS51840"/>
    </source>
</evidence>
<gene>
    <name evidence="2" type="ORF">SteCoe_15823</name>
</gene>
<dbReference type="AlphaFoldDB" id="A0A1R2C2Q3"/>
<accession>A0A1R2C2Q3</accession>
<dbReference type="InterPro" id="IPR019448">
    <property type="entry name" value="NT-C2"/>
</dbReference>
<name>A0A1R2C2Q3_9CILI</name>
<dbReference type="Pfam" id="PF10358">
    <property type="entry name" value="NT-C2"/>
    <property type="match status" value="1"/>
</dbReference>
<comment type="caution">
    <text evidence="2">The sequence shown here is derived from an EMBL/GenBank/DDBJ whole genome shotgun (WGS) entry which is preliminary data.</text>
</comment>
<dbReference type="PROSITE" id="PS51840">
    <property type="entry name" value="C2_NT"/>
    <property type="match status" value="1"/>
</dbReference>
<proteinExistence type="predicted"/>
<dbReference type="EMBL" id="MPUH01000309">
    <property type="protein sequence ID" value="OMJ83298.1"/>
    <property type="molecule type" value="Genomic_DNA"/>
</dbReference>
<organism evidence="2 3">
    <name type="scientific">Stentor coeruleus</name>
    <dbReference type="NCBI Taxonomy" id="5963"/>
    <lineage>
        <taxon>Eukaryota</taxon>
        <taxon>Sar</taxon>
        <taxon>Alveolata</taxon>
        <taxon>Ciliophora</taxon>
        <taxon>Postciliodesmatophora</taxon>
        <taxon>Heterotrichea</taxon>
        <taxon>Heterotrichida</taxon>
        <taxon>Stentoridae</taxon>
        <taxon>Stentor</taxon>
    </lineage>
</organism>
<protein>
    <recommendedName>
        <fullName evidence="1">C2 NT-type domain-containing protein</fullName>
    </recommendedName>
</protein>
<feature type="domain" description="C2 NT-type" evidence="1">
    <location>
        <begin position="5"/>
        <end position="139"/>
    </location>
</feature>
<dbReference type="Proteomes" id="UP000187209">
    <property type="component" value="Unassembled WGS sequence"/>
</dbReference>
<reference evidence="2 3" key="1">
    <citation type="submission" date="2016-11" db="EMBL/GenBank/DDBJ databases">
        <title>The macronuclear genome of Stentor coeruleus: a giant cell with tiny introns.</title>
        <authorList>
            <person name="Slabodnick M."/>
            <person name="Ruby J.G."/>
            <person name="Reiff S.B."/>
            <person name="Swart E.C."/>
            <person name="Gosai S."/>
            <person name="Prabakaran S."/>
            <person name="Witkowska E."/>
            <person name="Larue G.E."/>
            <person name="Fisher S."/>
            <person name="Freeman R.M."/>
            <person name="Gunawardena J."/>
            <person name="Chu W."/>
            <person name="Stover N.A."/>
            <person name="Gregory B.D."/>
            <person name="Nowacki M."/>
            <person name="Derisi J."/>
            <person name="Roy S.W."/>
            <person name="Marshall W.F."/>
            <person name="Sood P."/>
        </authorList>
    </citation>
    <scope>NUCLEOTIDE SEQUENCE [LARGE SCALE GENOMIC DNA]</scope>
    <source>
        <strain evidence="2">WM001</strain>
    </source>
</reference>
<evidence type="ECO:0000313" key="3">
    <source>
        <dbReference type="Proteomes" id="UP000187209"/>
    </source>
</evidence>
<sequence length="200" mass="23237">MAKLLQRIGSHERKFTLHITIHYIHMSVKSPTLIKVCWKKHSDISETNYYIKLDELIRRGECEETLVAENTFYYKNNKYLPKKSTLLFYNDSSGNSKKVGKTSINLTDFLEAPAENLHFPIKQCEDKNAEVVLSIKTEVSSDLIPCGVFIDYFDIDSCDDFSTLKDFCKNLKQAYNEQIQENLILKATIRELELQNVRIN</sequence>